<dbReference type="InterPro" id="IPR015659">
    <property type="entry name" value="Proline_oxidase"/>
</dbReference>
<dbReference type="GO" id="GO:0071949">
    <property type="term" value="F:FAD binding"/>
    <property type="evidence" value="ECO:0007669"/>
    <property type="project" value="TreeGrafter"/>
</dbReference>
<organism evidence="3 4">
    <name type="scientific">Anseongella ginsenosidimutans</name>
    <dbReference type="NCBI Taxonomy" id="496056"/>
    <lineage>
        <taxon>Bacteria</taxon>
        <taxon>Pseudomonadati</taxon>
        <taxon>Bacteroidota</taxon>
        <taxon>Sphingobacteriia</taxon>
        <taxon>Sphingobacteriales</taxon>
        <taxon>Sphingobacteriaceae</taxon>
        <taxon>Anseongella</taxon>
    </lineage>
</organism>
<dbReference type="Pfam" id="PF01619">
    <property type="entry name" value="Pro_dh"/>
    <property type="match status" value="1"/>
</dbReference>
<dbReference type="OrthoDB" id="1401444at2"/>
<keyword evidence="4" id="KW-1185">Reference proteome</keyword>
<evidence type="ECO:0000313" key="3">
    <source>
        <dbReference type="EMBL" id="TCS86579.1"/>
    </source>
</evidence>
<dbReference type="GO" id="GO:0010133">
    <property type="term" value="P:L-proline catabolic process to L-glutamate"/>
    <property type="evidence" value="ECO:0007669"/>
    <property type="project" value="TreeGrafter"/>
</dbReference>
<reference evidence="3 4" key="1">
    <citation type="submission" date="2019-03" db="EMBL/GenBank/DDBJ databases">
        <title>Genomic Encyclopedia of Type Strains, Phase IV (KMG-IV): sequencing the most valuable type-strain genomes for metagenomic binning, comparative biology and taxonomic classification.</title>
        <authorList>
            <person name="Goeker M."/>
        </authorList>
    </citation>
    <scope>NUCLEOTIDE SEQUENCE [LARGE SCALE GENOMIC DNA]</scope>
    <source>
        <strain evidence="3 4">DSM 21100</strain>
    </source>
</reference>
<dbReference type="RefSeq" id="WP_132129586.1">
    <property type="nucleotide sequence ID" value="NZ_CP042432.1"/>
</dbReference>
<proteinExistence type="predicted"/>
<dbReference type="PANTHER" id="PTHR13914:SF0">
    <property type="entry name" value="PROLINE DEHYDROGENASE 1, MITOCHONDRIAL"/>
    <property type="match status" value="1"/>
</dbReference>
<keyword evidence="1" id="KW-0560">Oxidoreductase</keyword>
<dbReference type="PANTHER" id="PTHR13914">
    <property type="entry name" value="PROLINE OXIDASE"/>
    <property type="match status" value="1"/>
</dbReference>
<sequence length="394" mass="44551">MFDNTEIAFSHLSDKALKKAWWLFKAINVNFLVKTGPALTNFALKAGLPVLPLIRSTIFAHFCGGETIEECEDNIANLWEYGVGTILDYSVEGEKTEAAFEQTAAEIIATIHRARKDNKVPFSVFKVTGIARFELLAKITAAEPLSTAELEEFDRAARRADRICRESFTAGIPVLVDAEESWIQSAIDRLVLDMMEKYNRETAIVFNTYQLYRNDSLDILKANIKTAGEAGFYLGAKLVRGAYMEKERERAGEKGYPSPIHVTKQESDRDFDAAVAFCLDHIQQVAFMAGTHNETSCRKLVERMKEKQLSPGDKRIWFGQLLGMSDNISFNLAHAGYRVAKYVPYGPVKSVLPYLFRRARENTAISGQMSRELRLVNEELRRRKDERKVNVISA</sequence>
<evidence type="ECO:0000256" key="1">
    <source>
        <dbReference type="ARBA" id="ARBA00023002"/>
    </source>
</evidence>
<protein>
    <submittedName>
        <fullName evidence="3">L-proline dehydrogenase</fullName>
    </submittedName>
</protein>
<dbReference type="Proteomes" id="UP000295807">
    <property type="component" value="Unassembled WGS sequence"/>
</dbReference>
<accession>A0A4R3KQS7</accession>
<dbReference type="AlphaFoldDB" id="A0A4R3KQS7"/>
<dbReference type="EMBL" id="SMAD01000007">
    <property type="protein sequence ID" value="TCS86579.1"/>
    <property type="molecule type" value="Genomic_DNA"/>
</dbReference>
<feature type="domain" description="Proline dehydrogenase" evidence="2">
    <location>
        <begin position="72"/>
        <end position="371"/>
    </location>
</feature>
<dbReference type="SUPFAM" id="SSF51730">
    <property type="entry name" value="FAD-linked oxidoreductase"/>
    <property type="match status" value="1"/>
</dbReference>
<gene>
    <name evidence="3" type="ORF">EDD80_107112</name>
</gene>
<dbReference type="GO" id="GO:0004657">
    <property type="term" value="F:proline dehydrogenase activity"/>
    <property type="evidence" value="ECO:0007669"/>
    <property type="project" value="InterPro"/>
</dbReference>
<dbReference type="Gene3D" id="3.20.20.220">
    <property type="match status" value="1"/>
</dbReference>
<dbReference type="InterPro" id="IPR002872">
    <property type="entry name" value="Proline_DH_dom"/>
</dbReference>
<dbReference type="InterPro" id="IPR029041">
    <property type="entry name" value="FAD-linked_oxidoreductase-like"/>
</dbReference>
<name>A0A4R3KQS7_9SPHI</name>
<evidence type="ECO:0000313" key="4">
    <source>
        <dbReference type="Proteomes" id="UP000295807"/>
    </source>
</evidence>
<evidence type="ECO:0000259" key="2">
    <source>
        <dbReference type="Pfam" id="PF01619"/>
    </source>
</evidence>
<comment type="caution">
    <text evidence="3">The sequence shown here is derived from an EMBL/GenBank/DDBJ whole genome shotgun (WGS) entry which is preliminary data.</text>
</comment>